<feature type="compositionally biased region" description="Polar residues" evidence="2">
    <location>
        <begin position="208"/>
        <end position="217"/>
    </location>
</feature>
<dbReference type="EMBL" id="VCAZ01000215">
    <property type="protein sequence ID" value="TTI46057.1"/>
    <property type="molecule type" value="Genomic_DNA"/>
</dbReference>
<dbReference type="AlphaFoldDB" id="A0A556VBK9"/>
<evidence type="ECO:0000313" key="4">
    <source>
        <dbReference type="EMBL" id="TTI46057.1"/>
    </source>
</evidence>
<dbReference type="InterPro" id="IPR057721">
    <property type="entry name" value="BCD1_alpha/beta"/>
</dbReference>
<proteinExistence type="predicted"/>
<feature type="compositionally biased region" description="Acidic residues" evidence="2">
    <location>
        <begin position="186"/>
        <end position="198"/>
    </location>
</feature>
<gene>
    <name evidence="4" type="ORF">Baya_15421</name>
</gene>
<dbReference type="GO" id="GO:0000492">
    <property type="term" value="P:box C/D snoRNP assembly"/>
    <property type="evidence" value="ECO:0007669"/>
    <property type="project" value="TreeGrafter"/>
</dbReference>
<feature type="domain" description="BCD1 alpha/beta" evidence="3">
    <location>
        <begin position="52"/>
        <end position="144"/>
    </location>
</feature>
<dbReference type="GO" id="GO:0070761">
    <property type="term" value="C:pre-snoRNP complex"/>
    <property type="evidence" value="ECO:0007669"/>
    <property type="project" value="TreeGrafter"/>
</dbReference>
<feature type="compositionally biased region" description="Basic and acidic residues" evidence="2">
    <location>
        <begin position="166"/>
        <end position="179"/>
    </location>
</feature>
<keyword evidence="5" id="KW-1185">Reference proteome</keyword>
<dbReference type="PANTHER" id="PTHR13483:SF3">
    <property type="entry name" value="BOX C_D SNORNA PROTEIN 1"/>
    <property type="match status" value="1"/>
</dbReference>
<feature type="region of interest" description="Disordered" evidence="2">
    <location>
        <begin position="153"/>
        <end position="226"/>
    </location>
</feature>
<dbReference type="GO" id="GO:0000463">
    <property type="term" value="P:maturation of LSU-rRNA from tricistronic rRNA transcript (SSU-rRNA, 5.8S rRNA, LSU-rRNA)"/>
    <property type="evidence" value="ECO:0007669"/>
    <property type="project" value="TreeGrafter"/>
</dbReference>
<dbReference type="Pfam" id="PF25790">
    <property type="entry name" value="BCD1"/>
    <property type="match status" value="1"/>
</dbReference>
<dbReference type="SUPFAM" id="SSF144232">
    <property type="entry name" value="HIT/MYND zinc finger-like"/>
    <property type="match status" value="1"/>
</dbReference>
<evidence type="ECO:0000256" key="2">
    <source>
        <dbReference type="SAM" id="MobiDB-lite"/>
    </source>
</evidence>
<organism evidence="4 5">
    <name type="scientific">Bagarius yarrelli</name>
    <name type="common">Goonch</name>
    <name type="synonym">Bagrus yarrelli</name>
    <dbReference type="NCBI Taxonomy" id="175774"/>
    <lineage>
        <taxon>Eukaryota</taxon>
        <taxon>Metazoa</taxon>
        <taxon>Chordata</taxon>
        <taxon>Craniata</taxon>
        <taxon>Vertebrata</taxon>
        <taxon>Euteleostomi</taxon>
        <taxon>Actinopterygii</taxon>
        <taxon>Neopterygii</taxon>
        <taxon>Teleostei</taxon>
        <taxon>Ostariophysi</taxon>
        <taxon>Siluriformes</taxon>
        <taxon>Sisoridae</taxon>
        <taxon>Sisorinae</taxon>
        <taxon>Bagarius</taxon>
    </lineage>
</organism>
<dbReference type="GO" id="GO:0048254">
    <property type="term" value="P:snoRNA localization"/>
    <property type="evidence" value="ECO:0007669"/>
    <property type="project" value="TreeGrafter"/>
</dbReference>
<dbReference type="Proteomes" id="UP000319801">
    <property type="component" value="Unassembled WGS sequence"/>
</dbReference>
<comment type="caution">
    <text evidence="4">The sequence shown here is derived from an EMBL/GenBank/DDBJ whole genome shotgun (WGS) entry which is preliminary data.</text>
</comment>
<dbReference type="PANTHER" id="PTHR13483">
    <property type="entry name" value="BOX C_D SNORNA PROTEIN 1-RELATED"/>
    <property type="match status" value="1"/>
</dbReference>
<dbReference type="GO" id="GO:0005634">
    <property type="term" value="C:nucleus"/>
    <property type="evidence" value="ECO:0007669"/>
    <property type="project" value="TreeGrafter"/>
</dbReference>
<name>A0A556VBK9_BAGYA</name>
<evidence type="ECO:0000256" key="1">
    <source>
        <dbReference type="ARBA" id="ARBA00022553"/>
    </source>
</evidence>
<keyword evidence="1" id="KW-0597">Phosphoprotein</keyword>
<reference evidence="4 5" key="1">
    <citation type="journal article" date="2019" name="Genome Biol. Evol.">
        <title>Whole-Genome Sequencing of the Giant Devil Catfish, Bagarius yarrelli.</title>
        <authorList>
            <person name="Jiang W."/>
            <person name="Lv Y."/>
            <person name="Cheng L."/>
            <person name="Yang K."/>
            <person name="Chao B."/>
            <person name="Wang X."/>
            <person name="Li Y."/>
            <person name="Pan X."/>
            <person name="You X."/>
            <person name="Zhang Y."/>
            <person name="Yang J."/>
            <person name="Li J."/>
            <person name="Zhang X."/>
            <person name="Liu S."/>
            <person name="Sun C."/>
            <person name="Yang J."/>
            <person name="Shi Q."/>
        </authorList>
    </citation>
    <scope>NUCLEOTIDE SEQUENCE [LARGE SCALE GENOMIC DNA]</scope>
    <source>
        <strain evidence="4">JWS20170419001</strain>
        <tissue evidence="4">Muscle</tissue>
    </source>
</reference>
<dbReference type="InterPro" id="IPR051639">
    <property type="entry name" value="BCD1"/>
</dbReference>
<accession>A0A556VBK9</accession>
<evidence type="ECO:0000259" key="3">
    <source>
        <dbReference type="Pfam" id="PF25790"/>
    </source>
</evidence>
<sequence>MFESTSFLEKKISMDASEEEPRGQKRKISLTSCDVCEAEEAKYRCPNCLKCSCRVPEDRVLEKILSHYIHPSESDPVKRQSLKTYAATPLHQLGVFLKAEQGLPNALKFHELDVKKSLRENLMFKTVVEYPELHVVVGKHCDKYHSRIPDKSITLPHLSTSSEARVVPERLVHTSRPDTETTAPSELEEGEISSEDEENTGKKEEDLNSTGNSAVSQDRNDDVGGR</sequence>
<evidence type="ECO:0000313" key="5">
    <source>
        <dbReference type="Proteomes" id="UP000319801"/>
    </source>
</evidence>
<dbReference type="OrthoDB" id="272357at2759"/>
<protein>
    <submittedName>
        <fullName evidence="4">Box C/D snoRNA protein 1</fullName>
    </submittedName>
</protein>